<dbReference type="InterPro" id="IPR027256">
    <property type="entry name" value="P-typ_ATPase_IB"/>
</dbReference>
<dbReference type="SUPFAM" id="SSF56784">
    <property type="entry name" value="HAD-like"/>
    <property type="match status" value="1"/>
</dbReference>
<dbReference type="NCBIfam" id="TIGR01525">
    <property type="entry name" value="ATPase-IB_hvy"/>
    <property type="match status" value="1"/>
</dbReference>
<gene>
    <name evidence="10" type="ORF">BIW11_05998</name>
</gene>
<dbReference type="PRINTS" id="PR00120">
    <property type="entry name" value="HATPASE"/>
</dbReference>
<dbReference type="InterPro" id="IPR023214">
    <property type="entry name" value="HAD_sf"/>
</dbReference>
<dbReference type="GO" id="GO:0005886">
    <property type="term" value="C:plasma membrane"/>
    <property type="evidence" value="ECO:0007669"/>
    <property type="project" value="TreeGrafter"/>
</dbReference>
<dbReference type="PANTHER" id="PTHR43520:SF8">
    <property type="entry name" value="P-TYPE CU(+) TRANSPORTER"/>
    <property type="match status" value="1"/>
</dbReference>
<dbReference type="Pfam" id="PF00702">
    <property type="entry name" value="Hydrolase"/>
    <property type="match status" value="1"/>
</dbReference>
<keyword evidence="11" id="KW-1185">Reference proteome</keyword>
<dbReference type="AlphaFoldDB" id="A0A1V9Y008"/>
<dbReference type="STRING" id="418985.A0A1V9Y008"/>
<dbReference type="GO" id="GO:0043682">
    <property type="term" value="F:P-type divalent copper transporter activity"/>
    <property type="evidence" value="ECO:0007669"/>
    <property type="project" value="TreeGrafter"/>
</dbReference>
<dbReference type="Proteomes" id="UP000192247">
    <property type="component" value="Unassembled WGS sequence"/>
</dbReference>
<feature type="transmembrane region" description="Helical" evidence="9">
    <location>
        <begin position="440"/>
        <end position="461"/>
    </location>
</feature>
<dbReference type="InterPro" id="IPR036412">
    <property type="entry name" value="HAD-like_sf"/>
</dbReference>
<keyword evidence="6" id="KW-1278">Translocase</keyword>
<dbReference type="InParanoid" id="A0A1V9Y008"/>
<evidence type="ECO:0000313" key="11">
    <source>
        <dbReference type="Proteomes" id="UP000192247"/>
    </source>
</evidence>
<dbReference type="GO" id="GO:0005524">
    <property type="term" value="F:ATP binding"/>
    <property type="evidence" value="ECO:0007669"/>
    <property type="project" value="UniProtKB-UniRule"/>
</dbReference>
<feature type="transmembrane region" description="Helical" evidence="9">
    <location>
        <begin position="467"/>
        <end position="490"/>
    </location>
</feature>
<dbReference type="SFLD" id="SFLDG00002">
    <property type="entry name" value="C1.7:_P-type_atpase_like"/>
    <property type="match status" value="1"/>
</dbReference>
<dbReference type="NCBIfam" id="TIGR01494">
    <property type="entry name" value="ATPase_P-type"/>
    <property type="match status" value="1"/>
</dbReference>
<keyword evidence="3 9" id="KW-0479">Metal-binding</keyword>
<sequence length="492" mass="52538">MQIRRSKKLRETHIIYCKCYNTLQVEQAQTSKAPIQHLADKIAGYFVPVIFSLSLVTLAVWIIIGIFQVDIIRSYVAEKDRSDVEVTLQFAFRCALTVLSIACPCALGLATPTAVMVGTGLGAKNGILIKGAEPLEELSKVNVIAFDKTGTITEGKASVTHFINFSTVVPSGPLVALVGAAESCSEHPIGAAIADFAVEKLKTAEKLPRTENFKSTPGLGLECDVIYDKCVIFPNEIKGVTVQDDGSIPRNPLITGIGRVNTVMIGNRIFMTRNEVKISLQQEKALAASETAGETAVICAINGVALAVVSVCDKIRPEAMNVIMRLREKIDKVILLTGDNKRTACAVAKQVGINEVFAQVLPQHKAERVMEMKKGGLKVAMVGDGVNDSPALVAADIGIALSHGTDVAIDAAQVVLIRNDLRDVVAAMDLSLKTVRRIRINFVLATVYNVLGIPLAAGIGLPFGIVLMPWMGAAAMAASSLSVLLSSLLLKK</sequence>
<keyword evidence="4 9" id="KW-0547">Nucleotide-binding</keyword>
<dbReference type="PROSITE" id="PS00154">
    <property type="entry name" value="ATPASE_E1_E2"/>
    <property type="match status" value="1"/>
</dbReference>
<evidence type="ECO:0000256" key="1">
    <source>
        <dbReference type="ARBA" id="ARBA00004141"/>
    </source>
</evidence>
<dbReference type="PANTHER" id="PTHR43520">
    <property type="entry name" value="ATP7, ISOFORM B"/>
    <property type="match status" value="1"/>
</dbReference>
<comment type="caution">
    <text evidence="10">The sequence shown here is derived from an EMBL/GenBank/DDBJ whole genome shotgun (WGS) entry which is preliminary data.</text>
</comment>
<dbReference type="Gene3D" id="3.40.1110.10">
    <property type="entry name" value="Calcium-transporting ATPase, cytoplasmic domain N"/>
    <property type="match status" value="1"/>
</dbReference>
<dbReference type="EMBL" id="MNPL01001544">
    <property type="protein sequence ID" value="OQR79054.1"/>
    <property type="molecule type" value="Genomic_DNA"/>
</dbReference>
<evidence type="ECO:0000256" key="4">
    <source>
        <dbReference type="ARBA" id="ARBA00022741"/>
    </source>
</evidence>
<dbReference type="InterPro" id="IPR044492">
    <property type="entry name" value="P_typ_ATPase_HD_dom"/>
</dbReference>
<dbReference type="InterPro" id="IPR018303">
    <property type="entry name" value="ATPase_P-typ_P_site"/>
</dbReference>
<name>A0A1V9Y008_9ACAR</name>
<evidence type="ECO:0000256" key="8">
    <source>
        <dbReference type="ARBA" id="ARBA00023136"/>
    </source>
</evidence>
<dbReference type="InterPro" id="IPR001757">
    <property type="entry name" value="P_typ_ATPase"/>
</dbReference>
<dbReference type="GO" id="GO:0060003">
    <property type="term" value="P:copper ion export"/>
    <property type="evidence" value="ECO:0007669"/>
    <property type="project" value="TreeGrafter"/>
</dbReference>
<evidence type="ECO:0000256" key="2">
    <source>
        <dbReference type="ARBA" id="ARBA00022692"/>
    </source>
</evidence>
<dbReference type="PRINTS" id="PR00119">
    <property type="entry name" value="CATATPASE"/>
</dbReference>
<dbReference type="SUPFAM" id="SSF81665">
    <property type="entry name" value="Calcium ATPase, transmembrane domain M"/>
    <property type="match status" value="1"/>
</dbReference>
<comment type="subcellular location">
    <subcellularLocation>
        <location evidence="1">Membrane</location>
        <topology evidence="1">Multi-pass membrane protein</topology>
    </subcellularLocation>
</comment>
<dbReference type="SFLD" id="SFLDS00003">
    <property type="entry name" value="Haloacid_Dehalogenase"/>
    <property type="match status" value="1"/>
</dbReference>
<evidence type="ECO:0000256" key="3">
    <source>
        <dbReference type="ARBA" id="ARBA00022723"/>
    </source>
</evidence>
<dbReference type="InterPro" id="IPR023299">
    <property type="entry name" value="ATPase_P-typ_cyto_dom_N"/>
</dbReference>
<evidence type="ECO:0000256" key="6">
    <source>
        <dbReference type="ARBA" id="ARBA00022967"/>
    </source>
</evidence>
<dbReference type="GO" id="GO:0005802">
    <property type="term" value="C:trans-Golgi network"/>
    <property type="evidence" value="ECO:0007669"/>
    <property type="project" value="TreeGrafter"/>
</dbReference>
<dbReference type="GO" id="GO:0006878">
    <property type="term" value="P:intracellular copper ion homeostasis"/>
    <property type="evidence" value="ECO:0007669"/>
    <property type="project" value="TreeGrafter"/>
</dbReference>
<feature type="transmembrane region" description="Helical" evidence="9">
    <location>
        <begin position="87"/>
        <end position="110"/>
    </location>
</feature>
<keyword evidence="5 9" id="KW-0067">ATP-binding</keyword>
<organism evidence="10 11">
    <name type="scientific">Tropilaelaps mercedesae</name>
    <dbReference type="NCBI Taxonomy" id="418985"/>
    <lineage>
        <taxon>Eukaryota</taxon>
        <taxon>Metazoa</taxon>
        <taxon>Ecdysozoa</taxon>
        <taxon>Arthropoda</taxon>
        <taxon>Chelicerata</taxon>
        <taxon>Arachnida</taxon>
        <taxon>Acari</taxon>
        <taxon>Parasitiformes</taxon>
        <taxon>Mesostigmata</taxon>
        <taxon>Gamasina</taxon>
        <taxon>Dermanyssoidea</taxon>
        <taxon>Laelapidae</taxon>
        <taxon>Tropilaelaps</taxon>
    </lineage>
</organism>
<keyword evidence="8 9" id="KW-0472">Membrane</keyword>
<protein>
    <submittedName>
        <fullName evidence="10">Copper transporting pATPase</fullName>
    </submittedName>
</protein>
<evidence type="ECO:0000256" key="9">
    <source>
        <dbReference type="RuleBase" id="RU362081"/>
    </source>
</evidence>
<keyword evidence="2 9" id="KW-0812">Transmembrane</keyword>
<evidence type="ECO:0000256" key="7">
    <source>
        <dbReference type="ARBA" id="ARBA00022989"/>
    </source>
</evidence>
<proteinExistence type="inferred from homology"/>
<dbReference type="GO" id="GO:0016887">
    <property type="term" value="F:ATP hydrolysis activity"/>
    <property type="evidence" value="ECO:0007669"/>
    <property type="project" value="InterPro"/>
</dbReference>
<dbReference type="GO" id="GO:0015677">
    <property type="term" value="P:copper ion import"/>
    <property type="evidence" value="ECO:0007669"/>
    <property type="project" value="TreeGrafter"/>
</dbReference>
<dbReference type="SFLD" id="SFLDF00027">
    <property type="entry name" value="p-type_atpase"/>
    <property type="match status" value="1"/>
</dbReference>
<dbReference type="OrthoDB" id="6515211at2759"/>
<comment type="similarity">
    <text evidence="9">Belongs to the cation transport ATPase (P-type) (TC 3.A.3) family. Type IB subfamily.</text>
</comment>
<keyword evidence="7 9" id="KW-1133">Transmembrane helix</keyword>
<dbReference type="InterPro" id="IPR023298">
    <property type="entry name" value="ATPase_P-typ_TM_dom_sf"/>
</dbReference>
<evidence type="ECO:0000313" key="10">
    <source>
        <dbReference type="EMBL" id="OQR79054.1"/>
    </source>
</evidence>
<reference evidence="10 11" key="1">
    <citation type="journal article" date="2017" name="Gigascience">
        <title>Draft genome of the honey bee ectoparasitic mite, Tropilaelaps mercedesae, is shaped by the parasitic life history.</title>
        <authorList>
            <person name="Dong X."/>
            <person name="Armstrong S.D."/>
            <person name="Xia D."/>
            <person name="Makepeace B.L."/>
            <person name="Darby A.C."/>
            <person name="Kadowaki T."/>
        </authorList>
    </citation>
    <scope>NUCLEOTIDE SEQUENCE [LARGE SCALE GENOMIC DNA]</scope>
    <source>
        <strain evidence="10">Wuxi-XJTLU</strain>
    </source>
</reference>
<evidence type="ECO:0000256" key="5">
    <source>
        <dbReference type="ARBA" id="ARBA00022840"/>
    </source>
</evidence>
<dbReference type="GO" id="GO:0005507">
    <property type="term" value="F:copper ion binding"/>
    <property type="evidence" value="ECO:0007669"/>
    <property type="project" value="TreeGrafter"/>
</dbReference>
<dbReference type="Gene3D" id="3.40.50.1000">
    <property type="entry name" value="HAD superfamily/HAD-like"/>
    <property type="match status" value="1"/>
</dbReference>
<accession>A0A1V9Y008</accession>
<feature type="transmembrane region" description="Helical" evidence="9">
    <location>
        <begin position="42"/>
        <end position="67"/>
    </location>
</feature>